<organism evidence="2 3">
    <name type="scientific">Trichocladium antarcticum</name>
    <dbReference type="NCBI Taxonomy" id="1450529"/>
    <lineage>
        <taxon>Eukaryota</taxon>
        <taxon>Fungi</taxon>
        <taxon>Dikarya</taxon>
        <taxon>Ascomycota</taxon>
        <taxon>Pezizomycotina</taxon>
        <taxon>Sordariomycetes</taxon>
        <taxon>Sordariomycetidae</taxon>
        <taxon>Sordariales</taxon>
        <taxon>Chaetomiaceae</taxon>
        <taxon>Trichocladium</taxon>
    </lineage>
</organism>
<dbReference type="AlphaFoldDB" id="A0AAN6ZG79"/>
<comment type="caution">
    <text evidence="2">The sequence shown here is derived from an EMBL/GenBank/DDBJ whole genome shotgun (WGS) entry which is preliminary data.</text>
</comment>
<dbReference type="EMBL" id="MU853403">
    <property type="protein sequence ID" value="KAK4136359.1"/>
    <property type="molecule type" value="Genomic_DNA"/>
</dbReference>
<keyword evidence="3" id="KW-1185">Reference proteome</keyword>
<sequence length="152" mass="16722">MSPRNITNNQSKSGTAPDLLILVDTRCWSQHDDSGHAGDDEAITKSQHREAWSNPESKKARDQARRAHRDNKAAFLMAVLPGDDEAGWEEEAAEEEATEQAAGGEAMEGEEMAAEEEERGEGGRGEVDEMSEGWACEEDAYEEAVWSPDTQL</sequence>
<feature type="compositionally biased region" description="Acidic residues" evidence="1">
    <location>
        <begin position="87"/>
        <end position="98"/>
    </location>
</feature>
<name>A0AAN6ZG79_9PEZI</name>
<reference evidence="2" key="1">
    <citation type="journal article" date="2023" name="Mol. Phylogenet. Evol.">
        <title>Genome-scale phylogeny and comparative genomics of the fungal order Sordariales.</title>
        <authorList>
            <person name="Hensen N."/>
            <person name="Bonometti L."/>
            <person name="Westerberg I."/>
            <person name="Brannstrom I.O."/>
            <person name="Guillou S."/>
            <person name="Cros-Aarteil S."/>
            <person name="Calhoun S."/>
            <person name="Haridas S."/>
            <person name="Kuo A."/>
            <person name="Mondo S."/>
            <person name="Pangilinan J."/>
            <person name="Riley R."/>
            <person name="LaButti K."/>
            <person name="Andreopoulos B."/>
            <person name="Lipzen A."/>
            <person name="Chen C."/>
            <person name="Yan M."/>
            <person name="Daum C."/>
            <person name="Ng V."/>
            <person name="Clum A."/>
            <person name="Steindorff A."/>
            <person name="Ohm R.A."/>
            <person name="Martin F."/>
            <person name="Silar P."/>
            <person name="Natvig D.O."/>
            <person name="Lalanne C."/>
            <person name="Gautier V."/>
            <person name="Ament-Velasquez S.L."/>
            <person name="Kruys A."/>
            <person name="Hutchinson M.I."/>
            <person name="Powell A.J."/>
            <person name="Barry K."/>
            <person name="Miller A.N."/>
            <person name="Grigoriev I.V."/>
            <person name="Debuchy R."/>
            <person name="Gladieux P."/>
            <person name="Hiltunen Thoren M."/>
            <person name="Johannesson H."/>
        </authorList>
    </citation>
    <scope>NUCLEOTIDE SEQUENCE</scope>
    <source>
        <strain evidence="2">CBS 123565</strain>
    </source>
</reference>
<protein>
    <submittedName>
        <fullName evidence="2">Uncharacterized protein</fullName>
    </submittedName>
</protein>
<evidence type="ECO:0000313" key="3">
    <source>
        <dbReference type="Proteomes" id="UP001304895"/>
    </source>
</evidence>
<feature type="compositionally biased region" description="Basic and acidic residues" evidence="1">
    <location>
        <begin position="29"/>
        <end position="65"/>
    </location>
</feature>
<evidence type="ECO:0000256" key="1">
    <source>
        <dbReference type="SAM" id="MobiDB-lite"/>
    </source>
</evidence>
<proteinExistence type="predicted"/>
<accession>A0AAN6ZG79</accession>
<feature type="region of interest" description="Disordered" evidence="1">
    <location>
        <begin position="87"/>
        <end position="130"/>
    </location>
</feature>
<dbReference type="Proteomes" id="UP001304895">
    <property type="component" value="Unassembled WGS sequence"/>
</dbReference>
<feature type="compositionally biased region" description="Acidic residues" evidence="1">
    <location>
        <begin position="107"/>
        <end position="119"/>
    </location>
</feature>
<gene>
    <name evidence="2" type="ORF">BT67DRAFT_454235</name>
</gene>
<evidence type="ECO:0000313" key="2">
    <source>
        <dbReference type="EMBL" id="KAK4136359.1"/>
    </source>
</evidence>
<reference evidence="2" key="2">
    <citation type="submission" date="2023-05" db="EMBL/GenBank/DDBJ databases">
        <authorList>
            <consortium name="Lawrence Berkeley National Laboratory"/>
            <person name="Steindorff A."/>
            <person name="Hensen N."/>
            <person name="Bonometti L."/>
            <person name="Westerberg I."/>
            <person name="Brannstrom I.O."/>
            <person name="Guillou S."/>
            <person name="Cros-Aarteil S."/>
            <person name="Calhoun S."/>
            <person name="Haridas S."/>
            <person name="Kuo A."/>
            <person name="Mondo S."/>
            <person name="Pangilinan J."/>
            <person name="Riley R."/>
            <person name="Labutti K."/>
            <person name="Andreopoulos B."/>
            <person name="Lipzen A."/>
            <person name="Chen C."/>
            <person name="Yanf M."/>
            <person name="Daum C."/>
            <person name="Ng V."/>
            <person name="Clum A."/>
            <person name="Ohm R."/>
            <person name="Martin F."/>
            <person name="Silar P."/>
            <person name="Natvig D."/>
            <person name="Lalanne C."/>
            <person name="Gautier V."/>
            <person name="Ament-Velasquez S.L."/>
            <person name="Kruys A."/>
            <person name="Hutchinson M.I."/>
            <person name="Powell A.J."/>
            <person name="Barry K."/>
            <person name="Miller A.N."/>
            <person name="Grigoriev I.V."/>
            <person name="Debuchy R."/>
            <person name="Gladieux P."/>
            <person name="Thoren M.H."/>
            <person name="Johannesson H."/>
        </authorList>
    </citation>
    <scope>NUCLEOTIDE SEQUENCE</scope>
    <source>
        <strain evidence="2">CBS 123565</strain>
    </source>
</reference>
<feature type="region of interest" description="Disordered" evidence="1">
    <location>
        <begin position="29"/>
        <end position="70"/>
    </location>
</feature>